<keyword evidence="2" id="KW-1185">Reference proteome</keyword>
<accession>A0A316APN6</accession>
<evidence type="ECO:0008006" key="3">
    <source>
        <dbReference type="Google" id="ProtNLM"/>
    </source>
</evidence>
<sequence length="450" mass="48597">MFGTEVAGIYWAASVLLIRKPILLMKKIKNFLALCLVLLCSGGLWAQSLQLGAAKRDITPNPLLPVSGGIGTPQPATKQEGALSVRAMVLEKGATRVAIVNIDNLGWPAALGDLSRALIPDIPKENILIGSTHTHSGPDAYGFPNEKGETFADQSYLDFCVRQVADAVNEALATKQPVDLRMAVGEAKGKIAYNYYAPELYDPRCGVIQALGKTGNKKGEVIATLVNYAIHPEVIGAGRGILSPDLCGPLYDRIETKTGGMALFMNGAQGGMVTADNRLEGGKEANDYAECTRIGNLLADEALRIVSGAPLQTDPSLYITARSVDFLIDSPVMNYILSKSPLKYKIPKPGVARTQVNLVNIGSAQILTIPGEALPNIGYYLKRKMKGKQPFLFGLTNDAFGYILTEVDFNSFKRYEYVSRTSLGEQTGEIYIKEALELIQEAPAPDETKK</sequence>
<comment type="caution">
    <text evidence="1">The sequence shown here is derived from an EMBL/GenBank/DDBJ whole genome shotgun (WGS) entry which is preliminary data.</text>
</comment>
<dbReference type="AlphaFoldDB" id="A0A316APN6"/>
<protein>
    <recommendedName>
        <fullName evidence="3">Neutral/alkaline ceramidase-like enzyme</fullName>
    </recommendedName>
</protein>
<dbReference type="EMBL" id="QGDT01000002">
    <property type="protein sequence ID" value="PWJ59552.1"/>
    <property type="molecule type" value="Genomic_DNA"/>
</dbReference>
<evidence type="ECO:0000313" key="2">
    <source>
        <dbReference type="Proteomes" id="UP000245880"/>
    </source>
</evidence>
<name>A0A316APN6_9BACT</name>
<gene>
    <name evidence="1" type="ORF">CLV98_102386</name>
</gene>
<evidence type="ECO:0000313" key="1">
    <source>
        <dbReference type="EMBL" id="PWJ59552.1"/>
    </source>
</evidence>
<proteinExistence type="predicted"/>
<organism evidence="1 2">
    <name type="scientific">Dyadobacter jejuensis</name>
    <dbReference type="NCBI Taxonomy" id="1082580"/>
    <lineage>
        <taxon>Bacteria</taxon>
        <taxon>Pseudomonadati</taxon>
        <taxon>Bacteroidota</taxon>
        <taxon>Cytophagia</taxon>
        <taxon>Cytophagales</taxon>
        <taxon>Spirosomataceae</taxon>
        <taxon>Dyadobacter</taxon>
    </lineage>
</organism>
<dbReference type="Proteomes" id="UP000245880">
    <property type="component" value="Unassembled WGS sequence"/>
</dbReference>
<reference evidence="1 2" key="1">
    <citation type="submission" date="2018-03" db="EMBL/GenBank/DDBJ databases">
        <title>Genomic Encyclopedia of Archaeal and Bacterial Type Strains, Phase II (KMG-II): from individual species to whole genera.</title>
        <authorList>
            <person name="Goeker M."/>
        </authorList>
    </citation>
    <scope>NUCLEOTIDE SEQUENCE [LARGE SCALE GENOMIC DNA]</scope>
    <source>
        <strain evidence="1 2">DSM 100346</strain>
    </source>
</reference>